<dbReference type="InterPro" id="IPR029466">
    <property type="entry name" value="NAM-associated_C"/>
</dbReference>
<organism evidence="3 4">
    <name type="scientific">Puccinia graminis f. sp. tritici (strain CRL 75-36-700-3 / race SCCL)</name>
    <name type="common">Black stem rust fungus</name>
    <dbReference type="NCBI Taxonomy" id="418459"/>
    <lineage>
        <taxon>Eukaryota</taxon>
        <taxon>Fungi</taxon>
        <taxon>Dikarya</taxon>
        <taxon>Basidiomycota</taxon>
        <taxon>Pucciniomycotina</taxon>
        <taxon>Pucciniomycetes</taxon>
        <taxon>Pucciniales</taxon>
        <taxon>Pucciniaceae</taxon>
        <taxon>Puccinia</taxon>
    </lineage>
</organism>
<dbReference type="RefSeq" id="XP_003329372.2">
    <property type="nucleotide sequence ID" value="XM_003329324.2"/>
</dbReference>
<dbReference type="GeneID" id="10526928"/>
<dbReference type="PANTHER" id="PTHR45023:SF4">
    <property type="entry name" value="GLYCINE-RICH PROTEIN-RELATED"/>
    <property type="match status" value="1"/>
</dbReference>
<dbReference type="OrthoDB" id="2507178at2759"/>
<protein>
    <recommendedName>
        <fullName evidence="2">No apical meristem-associated C-terminal domain-containing protein</fullName>
    </recommendedName>
</protein>
<reference evidence="4" key="2">
    <citation type="journal article" date="2011" name="Proc. Natl. Acad. Sci. U.S.A.">
        <title>Obligate biotrophy features unraveled by the genomic analysis of rust fungi.</title>
        <authorList>
            <person name="Duplessis S."/>
            <person name="Cuomo C.A."/>
            <person name="Lin Y.-C."/>
            <person name="Aerts A."/>
            <person name="Tisserant E."/>
            <person name="Veneault-Fourrey C."/>
            <person name="Joly D.L."/>
            <person name="Hacquard S."/>
            <person name="Amselem J."/>
            <person name="Cantarel B.L."/>
            <person name="Chiu R."/>
            <person name="Coutinho P.M."/>
            <person name="Feau N."/>
            <person name="Field M."/>
            <person name="Frey P."/>
            <person name="Gelhaye E."/>
            <person name="Goldberg J."/>
            <person name="Grabherr M.G."/>
            <person name="Kodira C.D."/>
            <person name="Kohler A."/>
            <person name="Kuees U."/>
            <person name="Lindquist E.A."/>
            <person name="Lucas S.M."/>
            <person name="Mago R."/>
            <person name="Mauceli E."/>
            <person name="Morin E."/>
            <person name="Murat C."/>
            <person name="Pangilinan J.L."/>
            <person name="Park R."/>
            <person name="Pearson M."/>
            <person name="Quesneville H."/>
            <person name="Rouhier N."/>
            <person name="Sakthikumar S."/>
            <person name="Salamov A.A."/>
            <person name="Schmutz J."/>
            <person name="Selles B."/>
            <person name="Shapiro H."/>
            <person name="Tanguay P."/>
            <person name="Tuskan G.A."/>
            <person name="Henrissat B."/>
            <person name="Van de Peer Y."/>
            <person name="Rouze P."/>
            <person name="Ellis J.G."/>
            <person name="Dodds P.N."/>
            <person name="Schein J.E."/>
            <person name="Zhong S."/>
            <person name="Hamelin R.C."/>
            <person name="Grigoriev I.V."/>
            <person name="Szabo L.J."/>
            <person name="Martin F."/>
        </authorList>
    </citation>
    <scope>NUCLEOTIDE SEQUENCE [LARGE SCALE GENOMIC DNA]</scope>
    <source>
        <strain evidence="4">CRL 75-36-700-3 / race SCCL</strain>
    </source>
</reference>
<evidence type="ECO:0000259" key="2">
    <source>
        <dbReference type="Pfam" id="PF14303"/>
    </source>
</evidence>
<dbReference type="VEuPathDB" id="FungiDB:PGTG_10424"/>
<evidence type="ECO:0000313" key="4">
    <source>
        <dbReference type="Proteomes" id="UP000008783"/>
    </source>
</evidence>
<sequence>MCCLVKHYSGRHCWERSEGYDLLVTNPRKSYGTHRCYSNAKRWLKSGKTRNDILTEAKALYITASGSPFNLDHCWGILKDTPKWQATQRENDARGKKAQVASTTSLSTDLPSSSIQVSSPAVIDID</sequence>
<dbReference type="HOGENOM" id="CLU_1982655_0_0_1"/>
<dbReference type="InParanoid" id="E3KKX8"/>
<dbReference type="Proteomes" id="UP000008783">
    <property type="component" value="Unassembled WGS sequence"/>
</dbReference>
<feature type="compositionally biased region" description="Low complexity" evidence="1">
    <location>
        <begin position="102"/>
        <end position="114"/>
    </location>
</feature>
<gene>
    <name evidence="3" type="ORF">PGTG_10424</name>
</gene>
<keyword evidence="4" id="KW-1185">Reference proteome</keyword>
<dbReference type="STRING" id="418459.E3KKX8"/>
<evidence type="ECO:0000313" key="3">
    <source>
        <dbReference type="EMBL" id="EFP84953.2"/>
    </source>
</evidence>
<feature type="region of interest" description="Disordered" evidence="1">
    <location>
        <begin position="87"/>
        <end position="126"/>
    </location>
</feature>
<dbReference type="PANTHER" id="PTHR45023">
    <property type="match status" value="1"/>
</dbReference>
<proteinExistence type="predicted"/>
<dbReference type="Pfam" id="PF14303">
    <property type="entry name" value="NAM-associated"/>
    <property type="match status" value="1"/>
</dbReference>
<dbReference type="AlphaFoldDB" id="E3KKX8"/>
<reference key="1">
    <citation type="submission" date="2007-01" db="EMBL/GenBank/DDBJ databases">
        <title>The Genome Sequence of Puccinia graminis f. sp. tritici Strain CRL 75-36-700-3.</title>
        <authorList>
            <consortium name="The Broad Institute Genome Sequencing Platform"/>
            <person name="Birren B."/>
            <person name="Lander E."/>
            <person name="Galagan J."/>
            <person name="Nusbaum C."/>
            <person name="Devon K."/>
            <person name="Cuomo C."/>
            <person name="Jaffe D."/>
            <person name="Butler J."/>
            <person name="Alvarez P."/>
            <person name="Gnerre S."/>
            <person name="Grabherr M."/>
            <person name="Mauceli E."/>
            <person name="Brockman W."/>
            <person name="Young S."/>
            <person name="LaButti K."/>
            <person name="Sykes S."/>
            <person name="DeCaprio D."/>
            <person name="Crawford M."/>
            <person name="Koehrsen M."/>
            <person name="Engels R."/>
            <person name="Montgomery P."/>
            <person name="Pearson M."/>
            <person name="Howarth C."/>
            <person name="Larson L."/>
            <person name="White J."/>
            <person name="Zeng Q."/>
            <person name="Kodira C."/>
            <person name="Yandava C."/>
            <person name="Alvarado L."/>
            <person name="O'Leary S."/>
            <person name="Szabo L."/>
            <person name="Dean R."/>
            <person name="Schein J."/>
        </authorList>
    </citation>
    <scope>NUCLEOTIDE SEQUENCE</scope>
    <source>
        <strain>CRL 75-36-700-3</strain>
    </source>
</reference>
<dbReference type="KEGG" id="pgr:PGTG_10424"/>
<accession>E3KKX8</accession>
<feature type="domain" description="No apical meristem-associated C-terminal" evidence="2">
    <location>
        <begin position="68"/>
        <end position="116"/>
    </location>
</feature>
<evidence type="ECO:0000256" key="1">
    <source>
        <dbReference type="SAM" id="MobiDB-lite"/>
    </source>
</evidence>
<dbReference type="EMBL" id="DS178292">
    <property type="protein sequence ID" value="EFP84953.2"/>
    <property type="molecule type" value="Genomic_DNA"/>
</dbReference>
<name>E3KKX8_PUCGT</name>